<keyword evidence="8" id="KW-1185">Reference proteome</keyword>
<dbReference type="EMBL" id="KV449440">
    <property type="protein sequence ID" value="OAX31354.1"/>
    <property type="molecule type" value="Genomic_DNA"/>
</dbReference>
<dbReference type="STRING" id="1314800.A0A1B7MFI0"/>
<dbReference type="PRINTS" id="PR00420">
    <property type="entry name" value="RNGMNOXGNASE"/>
</dbReference>
<keyword evidence="3" id="KW-0274">FAD</keyword>
<name>A0A1B7MFI0_9AGAM</name>
<feature type="domain" description="FAD-binding" evidence="6">
    <location>
        <begin position="3"/>
        <end position="301"/>
    </location>
</feature>
<dbReference type="PANTHER" id="PTHR13789:SF309">
    <property type="entry name" value="PUTATIVE (AFU_ORTHOLOGUE AFUA_6G14510)-RELATED"/>
    <property type="match status" value="1"/>
</dbReference>
<dbReference type="InterPro" id="IPR050493">
    <property type="entry name" value="FAD-dep_Monooxygenase_BioMet"/>
</dbReference>
<feature type="non-terminal residue" evidence="7">
    <location>
        <position position="301"/>
    </location>
</feature>
<accession>A0A1B7MFI0</accession>
<dbReference type="SUPFAM" id="SSF51905">
    <property type="entry name" value="FAD/NAD(P)-binding domain"/>
    <property type="match status" value="1"/>
</dbReference>
<sequence length="301" mass="32993">MTKTRVIVVGAGIAGPVLAVFLKTRGYNPIIYERLPGPGEGGLSFMLQPNGLRVLSLIPEFVEQIQGKSPDKIMHCSSLDGKEDILADFDVSPHSMRENFGFPMIGVRRSEFQKLLIDTAEKHGIEVKWGHQAIGFDQSEDAVEVTFANGVKDTASFVVGCDGLHSNTRTALFGKEKADFTGLTQFGGLSPTPPALRGKLVLLNNYANGRHMVTYPVADDKYSWAITTREAEVKEDWKTQSVEQQDKIRGGPLSAWGFGAGDLIKTGERIVKYGLYDRPELKSWFKGRVVLLGDAAHPTSP</sequence>
<dbReference type="AlphaFoldDB" id="A0A1B7MFI0"/>
<dbReference type="Pfam" id="PF01494">
    <property type="entry name" value="FAD_binding_3"/>
    <property type="match status" value="1"/>
</dbReference>
<evidence type="ECO:0000259" key="6">
    <source>
        <dbReference type="Pfam" id="PF01494"/>
    </source>
</evidence>
<evidence type="ECO:0000256" key="4">
    <source>
        <dbReference type="ARBA" id="ARBA00023002"/>
    </source>
</evidence>
<evidence type="ECO:0000256" key="5">
    <source>
        <dbReference type="ARBA" id="ARBA00023033"/>
    </source>
</evidence>
<evidence type="ECO:0000313" key="8">
    <source>
        <dbReference type="Proteomes" id="UP000092154"/>
    </source>
</evidence>
<dbReference type="Proteomes" id="UP000092154">
    <property type="component" value="Unassembled WGS sequence"/>
</dbReference>
<keyword evidence="2" id="KW-0285">Flavoprotein</keyword>
<dbReference type="InterPro" id="IPR036188">
    <property type="entry name" value="FAD/NAD-bd_sf"/>
</dbReference>
<proteinExistence type="inferred from homology"/>
<comment type="similarity">
    <text evidence="1">Belongs to the paxM FAD-dependent monooxygenase family.</text>
</comment>
<reference evidence="7 8" key="1">
    <citation type="submission" date="2016-06" db="EMBL/GenBank/DDBJ databases">
        <title>Comparative genomics of the ectomycorrhizal sister species Rhizopogon vinicolor and Rhizopogon vesiculosus (Basidiomycota: Boletales) reveals a divergence of the mating type B locus.</title>
        <authorList>
            <consortium name="DOE Joint Genome Institute"/>
            <person name="Mujic A.B."/>
            <person name="Kuo A."/>
            <person name="Tritt A."/>
            <person name="Lipzen A."/>
            <person name="Chen C."/>
            <person name="Johnson J."/>
            <person name="Sharma A."/>
            <person name="Barry K."/>
            <person name="Grigoriev I.V."/>
            <person name="Spatafora J.W."/>
        </authorList>
    </citation>
    <scope>NUCLEOTIDE SEQUENCE [LARGE SCALE GENOMIC DNA]</scope>
    <source>
        <strain evidence="7 8">AM-OR11-026</strain>
    </source>
</reference>
<evidence type="ECO:0000313" key="7">
    <source>
        <dbReference type="EMBL" id="OAX31354.1"/>
    </source>
</evidence>
<evidence type="ECO:0000256" key="2">
    <source>
        <dbReference type="ARBA" id="ARBA00022630"/>
    </source>
</evidence>
<keyword evidence="5" id="KW-0503">Monooxygenase</keyword>
<dbReference type="PANTHER" id="PTHR13789">
    <property type="entry name" value="MONOOXYGENASE"/>
    <property type="match status" value="1"/>
</dbReference>
<evidence type="ECO:0000256" key="1">
    <source>
        <dbReference type="ARBA" id="ARBA00007992"/>
    </source>
</evidence>
<keyword evidence="4" id="KW-0560">Oxidoreductase</keyword>
<protein>
    <submittedName>
        <fullName evidence="7">FAD/NAD(P)-binding domain-containing protein</fullName>
    </submittedName>
</protein>
<dbReference type="OrthoDB" id="47494at2759"/>
<dbReference type="InParanoid" id="A0A1B7MFI0"/>
<evidence type="ECO:0000256" key="3">
    <source>
        <dbReference type="ARBA" id="ARBA00022827"/>
    </source>
</evidence>
<gene>
    <name evidence="7" type="ORF">K503DRAFT_777662</name>
</gene>
<dbReference type="GO" id="GO:0004497">
    <property type="term" value="F:monooxygenase activity"/>
    <property type="evidence" value="ECO:0007669"/>
    <property type="project" value="UniProtKB-KW"/>
</dbReference>
<organism evidence="7 8">
    <name type="scientific">Rhizopogon vinicolor AM-OR11-026</name>
    <dbReference type="NCBI Taxonomy" id="1314800"/>
    <lineage>
        <taxon>Eukaryota</taxon>
        <taxon>Fungi</taxon>
        <taxon>Dikarya</taxon>
        <taxon>Basidiomycota</taxon>
        <taxon>Agaricomycotina</taxon>
        <taxon>Agaricomycetes</taxon>
        <taxon>Agaricomycetidae</taxon>
        <taxon>Boletales</taxon>
        <taxon>Suillineae</taxon>
        <taxon>Rhizopogonaceae</taxon>
        <taxon>Rhizopogon</taxon>
    </lineage>
</organism>
<dbReference type="GO" id="GO:0071949">
    <property type="term" value="F:FAD binding"/>
    <property type="evidence" value="ECO:0007669"/>
    <property type="project" value="InterPro"/>
</dbReference>
<dbReference type="Gene3D" id="3.50.50.60">
    <property type="entry name" value="FAD/NAD(P)-binding domain"/>
    <property type="match status" value="1"/>
</dbReference>
<dbReference type="InterPro" id="IPR002938">
    <property type="entry name" value="FAD-bd"/>
</dbReference>